<evidence type="ECO:0000313" key="2">
    <source>
        <dbReference type="Proteomes" id="UP001500618"/>
    </source>
</evidence>
<organism evidence="1 2">
    <name type="scientific">Fodinicola feengrottensis</name>
    <dbReference type="NCBI Taxonomy" id="435914"/>
    <lineage>
        <taxon>Bacteria</taxon>
        <taxon>Bacillati</taxon>
        <taxon>Actinomycetota</taxon>
        <taxon>Actinomycetes</taxon>
        <taxon>Mycobacteriales</taxon>
        <taxon>Fodinicola</taxon>
    </lineage>
</organism>
<name>A0ABN2I7M2_9ACTN</name>
<proteinExistence type="predicted"/>
<evidence type="ECO:0000313" key="1">
    <source>
        <dbReference type="EMBL" id="GAA1699762.1"/>
    </source>
</evidence>
<dbReference type="EMBL" id="BAAANY010000023">
    <property type="protein sequence ID" value="GAA1699762.1"/>
    <property type="molecule type" value="Genomic_DNA"/>
</dbReference>
<protein>
    <submittedName>
        <fullName evidence="1">Uncharacterized protein</fullName>
    </submittedName>
</protein>
<accession>A0ABN2I7M2</accession>
<sequence length="98" mass="10051">MNAPRTQCPVCAGTGRPGVVGVEKVTFGPRKLLGAPAPTMTPLVDSVGGIPYVGTGLRLRRATPATGAFCSDHAPEARRLAADGLTLAAAVRRLTRAD</sequence>
<dbReference type="Proteomes" id="UP001500618">
    <property type="component" value="Unassembled WGS sequence"/>
</dbReference>
<dbReference type="RefSeq" id="WP_163573657.1">
    <property type="nucleotide sequence ID" value="NZ_BAAANY010000023.1"/>
</dbReference>
<gene>
    <name evidence="1" type="ORF">GCM10009765_56440</name>
</gene>
<reference evidence="1 2" key="1">
    <citation type="journal article" date="2019" name="Int. J. Syst. Evol. Microbiol.">
        <title>The Global Catalogue of Microorganisms (GCM) 10K type strain sequencing project: providing services to taxonomists for standard genome sequencing and annotation.</title>
        <authorList>
            <consortium name="The Broad Institute Genomics Platform"/>
            <consortium name="The Broad Institute Genome Sequencing Center for Infectious Disease"/>
            <person name="Wu L."/>
            <person name="Ma J."/>
        </authorList>
    </citation>
    <scope>NUCLEOTIDE SEQUENCE [LARGE SCALE GENOMIC DNA]</scope>
    <source>
        <strain evidence="1 2">JCM 14718</strain>
    </source>
</reference>
<comment type="caution">
    <text evidence="1">The sequence shown here is derived from an EMBL/GenBank/DDBJ whole genome shotgun (WGS) entry which is preliminary data.</text>
</comment>
<keyword evidence="2" id="KW-1185">Reference proteome</keyword>